<dbReference type="InterPro" id="IPR036259">
    <property type="entry name" value="MFS_trans_sf"/>
</dbReference>
<organism evidence="9">
    <name type="scientific">Thermus thermophilus</name>
    <dbReference type="NCBI Taxonomy" id="274"/>
    <lineage>
        <taxon>Bacteria</taxon>
        <taxon>Thermotogati</taxon>
        <taxon>Deinococcota</taxon>
        <taxon>Deinococci</taxon>
        <taxon>Thermales</taxon>
        <taxon>Thermaceae</taxon>
        <taxon>Thermus</taxon>
    </lineage>
</organism>
<evidence type="ECO:0000256" key="7">
    <source>
        <dbReference type="SAM" id="Phobius"/>
    </source>
</evidence>
<dbReference type="PROSITE" id="PS50850">
    <property type="entry name" value="MFS"/>
    <property type="match status" value="1"/>
</dbReference>
<evidence type="ECO:0000256" key="4">
    <source>
        <dbReference type="ARBA" id="ARBA00022989"/>
    </source>
</evidence>
<evidence type="ECO:0000256" key="1">
    <source>
        <dbReference type="ARBA" id="ARBA00004141"/>
    </source>
</evidence>
<dbReference type="InterPro" id="IPR044772">
    <property type="entry name" value="NO3_transporter"/>
</dbReference>
<feature type="transmembrane region" description="Helical" evidence="7">
    <location>
        <begin position="155"/>
        <end position="177"/>
    </location>
</feature>
<comment type="subcellular location">
    <subcellularLocation>
        <location evidence="1">Membrane</location>
        <topology evidence="1">Multi-pass membrane protein</topology>
    </subcellularLocation>
</comment>
<feature type="transmembrane region" description="Helical" evidence="7">
    <location>
        <begin position="282"/>
        <end position="303"/>
    </location>
</feature>
<evidence type="ECO:0000313" key="9">
    <source>
        <dbReference type="EMBL" id="AZP53712.1"/>
    </source>
</evidence>
<feature type="transmembrane region" description="Helical" evidence="7">
    <location>
        <begin position="408"/>
        <end position="428"/>
    </location>
</feature>
<feature type="transmembrane region" description="Helical" evidence="7">
    <location>
        <begin position="372"/>
        <end position="396"/>
    </location>
</feature>
<dbReference type="Gene3D" id="1.20.1250.20">
    <property type="entry name" value="MFS general substrate transporter like domains"/>
    <property type="match status" value="2"/>
</dbReference>
<keyword evidence="3 7" id="KW-0812">Transmembrane</keyword>
<keyword evidence="6 7" id="KW-0472">Membrane</keyword>
<feature type="transmembrane region" description="Helical" evidence="7">
    <location>
        <begin position="15"/>
        <end position="35"/>
    </location>
</feature>
<evidence type="ECO:0000256" key="6">
    <source>
        <dbReference type="ARBA" id="ARBA00023136"/>
    </source>
</evidence>
<reference evidence="9" key="1">
    <citation type="journal article" date="2018" name="Int. Microbiol.">
        <title>A new family of nitrate/nitrite transporters involved in denitrification.</title>
        <authorList>
            <person name="Alvarez L."/>
            <person name="Sanchez-Hevia D."/>
            <person name="Sanchez M."/>
            <person name="Berenguer J."/>
        </authorList>
    </citation>
    <scope>NUCLEOTIDE SEQUENCE</scope>
    <source>
        <strain evidence="9">PRQ25</strain>
    </source>
</reference>
<feature type="transmembrane region" description="Helical" evidence="7">
    <location>
        <begin position="315"/>
        <end position="339"/>
    </location>
</feature>
<dbReference type="EMBL" id="MH158735">
    <property type="protein sequence ID" value="AZP53712.1"/>
    <property type="molecule type" value="Genomic_DNA"/>
</dbReference>
<dbReference type="AlphaFoldDB" id="A0A3Q9CYS2"/>
<dbReference type="PANTHER" id="PTHR23515">
    <property type="entry name" value="HIGH-AFFINITY NITRATE TRANSPORTER 2.3"/>
    <property type="match status" value="1"/>
</dbReference>
<dbReference type="GO" id="GO:0016020">
    <property type="term" value="C:membrane"/>
    <property type="evidence" value="ECO:0007669"/>
    <property type="project" value="UniProtKB-SubCell"/>
</dbReference>
<dbReference type="GO" id="GO:0042128">
    <property type="term" value="P:nitrate assimilation"/>
    <property type="evidence" value="ECO:0007669"/>
    <property type="project" value="UniProtKB-KW"/>
</dbReference>
<keyword evidence="5" id="KW-0534">Nitrate assimilation</keyword>
<feature type="transmembrane region" description="Helical" evidence="7">
    <location>
        <begin position="118"/>
        <end position="143"/>
    </location>
</feature>
<feature type="transmembrane region" description="Helical" evidence="7">
    <location>
        <begin position="183"/>
        <end position="207"/>
    </location>
</feature>
<feature type="transmembrane region" description="Helical" evidence="7">
    <location>
        <begin position="250"/>
        <end position="270"/>
    </location>
</feature>
<evidence type="ECO:0000259" key="8">
    <source>
        <dbReference type="PROSITE" id="PS50850"/>
    </source>
</evidence>
<proteinExistence type="inferred from homology"/>
<feature type="domain" description="Major facilitator superfamily (MFS) profile" evidence="8">
    <location>
        <begin position="17"/>
        <end position="430"/>
    </location>
</feature>
<feature type="transmembrane region" description="Helical" evidence="7">
    <location>
        <begin position="87"/>
        <end position="106"/>
    </location>
</feature>
<accession>A0A3Q9CYS2</accession>
<dbReference type="GO" id="GO:0015112">
    <property type="term" value="F:nitrate transmembrane transporter activity"/>
    <property type="evidence" value="ECO:0007669"/>
    <property type="project" value="InterPro"/>
</dbReference>
<dbReference type="SUPFAM" id="SSF103473">
    <property type="entry name" value="MFS general substrate transporter"/>
    <property type="match status" value="1"/>
</dbReference>
<evidence type="ECO:0000256" key="3">
    <source>
        <dbReference type="ARBA" id="ARBA00022692"/>
    </source>
</evidence>
<gene>
    <name evidence="9" type="primary">narO</name>
</gene>
<protein>
    <submittedName>
        <fullName evidence="9">NarO</fullName>
    </submittedName>
</protein>
<feature type="transmembrane region" description="Helical" evidence="7">
    <location>
        <begin position="345"/>
        <end position="365"/>
    </location>
</feature>
<dbReference type="InterPro" id="IPR020846">
    <property type="entry name" value="MFS_dom"/>
</dbReference>
<keyword evidence="4 7" id="KW-1133">Transmembrane helix</keyword>
<comment type="similarity">
    <text evidence="2">Belongs to the major facilitator superfamily. Nitrate/nitrite porter (TC 2.A.1.8) family.</text>
</comment>
<sequence>MSKTKATLHVRSHPLEALVAATVGFFVGFAAVALFNVTAKTFKEAMGLDPVQVGLLVAMPNLSGSLLRIPFSAWVDTDGGRRPMLTLLGLALLGMLGLIALLLAYYPDGLTAGLYPVLLFLGFLSGCGIATFSVGISFVSYWFPQNRQGWALGTYAGVGNLAPGLFTFLLPTALAAWGLLGTYVAWTALLLLGTLVFYALGYGAPYFQLLRLGLSREEAKAQARALGQELFPAGSLVETLARSAAKWRTWVLVALYFTSFGGFLALTAWLPTYWREFLGQDVTQAAYLTAYFSILASVVRVFGGSLSDRIGGERAAFLAYGLVVLGALLLTQASSFGLAFLGETLLGFGMGVGNAAVFKMVPYYVPDAVGGASGWVGGLGATGGFVVPPVLGYFVRAYGEARGYPMGYTVYVALGLLALLLVWLLSATKREVAVRDRKA</sequence>
<evidence type="ECO:0000256" key="2">
    <source>
        <dbReference type="ARBA" id="ARBA00008432"/>
    </source>
</evidence>
<evidence type="ECO:0000256" key="5">
    <source>
        <dbReference type="ARBA" id="ARBA00023063"/>
    </source>
</evidence>
<dbReference type="RefSeq" id="WP_014511191.1">
    <property type="nucleotide sequence ID" value="NZ_AP024934.1"/>
</dbReference>
<dbReference type="Pfam" id="PF07690">
    <property type="entry name" value="MFS_1"/>
    <property type="match status" value="1"/>
</dbReference>
<dbReference type="InterPro" id="IPR011701">
    <property type="entry name" value="MFS"/>
</dbReference>
<name>A0A3Q9CYS2_THETH</name>